<dbReference type="InterPro" id="IPR029063">
    <property type="entry name" value="SAM-dependent_MTases_sf"/>
</dbReference>
<reference evidence="2" key="2">
    <citation type="journal article" date="2015" name="Data Brief">
        <title>Shoot transcriptome of the giant reed, Arundo donax.</title>
        <authorList>
            <person name="Barrero R.A."/>
            <person name="Guerrero F.D."/>
            <person name="Moolhuijzen P."/>
            <person name="Goolsby J.A."/>
            <person name="Tidwell J."/>
            <person name="Bellgard S.E."/>
            <person name="Bellgard M.I."/>
        </authorList>
    </citation>
    <scope>NUCLEOTIDE SEQUENCE</scope>
    <source>
        <tissue evidence="2">Shoot tissue taken approximately 20 cm above the soil surface</tissue>
    </source>
</reference>
<organism evidence="2">
    <name type="scientific">Arundo donax</name>
    <name type="common">Giant reed</name>
    <name type="synonym">Donax arundinaceus</name>
    <dbReference type="NCBI Taxonomy" id="35708"/>
    <lineage>
        <taxon>Eukaryota</taxon>
        <taxon>Viridiplantae</taxon>
        <taxon>Streptophyta</taxon>
        <taxon>Embryophyta</taxon>
        <taxon>Tracheophyta</taxon>
        <taxon>Spermatophyta</taxon>
        <taxon>Magnoliopsida</taxon>
        <taxon>Liliopsida</taxon>
        <taxon>Poales</taxon>
        <taxon>Poaceae</taxon>
        <taxon>PACMAD clade</taxon>
        <taxon>Arundinoideae</taxon>
        <taxon>Arundineae</taxon>
        <taxon>Arundo</taxon>
    </lineage>
</organism>
<feature type="region of interest" description="Disordered" evidence="1">
    <location>
        <begin position="1"/>
        <end position="34"/>
    </location>
</feature>
<dbReference type="Gene3D" id="3.40.50.150">
    <property type="entry name" value="Vaccinia Virus protein VP39"/>
    <property type="match status" value="1"/>
</dbReference>
<evidence type="ECO:0000313" key="2">
    <source>
        <dbReference type="EMBL" id="JAE34634.1"/>
    </source>
</evidence>
<accession>A0A0A9HFS4</accession>
<name>A0A0A9HFS4_ARUDO</name>
<proteinExistence type="predicted"/>
<protein>
    <submittedName>
        <fullName evidence="2">Uncharacterized protein</fullName>
    </submittedName>
</protein>
<reference evidence="2" key="1">
    <citation type="submission" date="2014-09" db="EMBL/GenBank/DDBJ databases">
        <authorList>
            <person name="Magalhaes I.L.F."/>
            <person name="Oliveira U."/>
            <person name="Santos F.R."/>
            <person name="Vidigal T.H.D.A."/>
            <person name="Brescovit A.D."/>
            <person name="Santos A.J."/>
        </authorList>
    </citation>
    <scope>NUCLEOTIDE SEQUENCE</scope>
    <source>
        <tissue evidence="2">Shoot tissue taken approximately 20 cm above the soil surface</tissue>
    </source>
</reference>
<dbReference type="Pfam" id="PF10294">
    <property type="entry name" value="Methyltransf_16"/>
    <property type="match status" value="1"/>
</dbReference>
<evidence type="ECO:0000256" key="1">
    <source>
        <dbReference type="SAM" id="MobiDB-lite"/>
    </source>
</evidence>
<dbReference type="EMBL" id="GBRH01163262">
    <property type="protein sequence ID" value="JAE34634.1"/>
    <property type="molecule type" value="Transcribed_RNA"/>
</dbReference>
<dbReference type="InterPro" id="IPR019410">
    <property type="entry name" value="Methyltransf_16"/>
</dbReference>
<dbReference type="AlphaFoldDB" id="A0A0A9HFS4"/>
<feature type="compositionally biased region" description="Low complexity" evidence="1">
    <location>
        <begin position="1"/>
        <end position="29"/>
    </location>
</feature>
<sequence>MWCSPTSPTASSCSGRTSTSMSPPTTPTSRELVWGDDPDAELLQHPLPDFVLGSDVIYNEEAVDDLLVALNQLSAQDNTPQYW</sequence>